<evidence type="ECO:0000256" key="1">
    <source>
        <dbReference type="SAM" id="MobiDB-lite"/>
    </source>
</evidence>
<feature type="region of interest" description="Disordered" evidence="1">
    <location>
        <begin position="187"/>
        <end position="219"/>
    </location>
</feature>
<keyword evidence="3" id="KW-1185">Reference proteome</keyword>
<evidence type="ECO:0000313" key="2">
    <source>
        <dbReference type="EMBL" id="TNN54157.1"/>
    </source>
</evidence>
<gene>
    <name evidence="2" type="ORF">EYF80_035629</name>
</gene>
<evidence type="ECO:0000313" key="3">
    <source>
        <dbReference type="Proteomes" id="UP000314294"/>
    </source>
</evidence>
<dbReference type="EMBL" id="SRLO01000493">
    <property type="protein sequence ID" value="TNN54157.1"/>
    <property type="molecule type" value="Genomic_DNA"/>
</dbReference>
<dbReference type="Proteomes" id="UP000314294">
    <property type="component" value="Unassembled WGS sequence"/>
</dbReference>
<protein>
    <submittedName>
        <fullName evidence="2">Uncharacterized protein</fullName>
    </submittedName>
</protein>
<sequence>MRQKRKEEIIVAVRTKVTTKDRETRTQMLSAAALSEGVSSQERRGCTGTARNTTTHSPAGRFCNSNMASSSMLWVLSPAERREEALLLAGGEDAATGNRALDLSPELPTSVGTRQRSSIRVDPEADINLWVFDSSERVQFTTFIHHGNIPLPSTSRAVGNNIIPLSRAFSAFYVSAGGDFWKYGGKLSTKTSQTGPKEDDSWKGGGGEERRRGGDRRGEMFESISVSLKDSLTGTACPSVHL</sequence>
<comment type="caution">
    <text evidence="2">The sequence shown here is derived from an EMBL/GenBank/DDBJ whole genome shotgun (WGS) entry which is preliminary data.</text>
</comment>
<feature type="compositionally biased region" description="Polar residues" evidence="1">
    <location>
        <begin position="49"/>
        <end position="62"/>
    </location>
</feature>
<accession>A0A4Z2GKU3</accession>
<name>A0A4Z2GKU3_9TELE</name>
<proteinExistence type="predicted"/>
<reference evidence="2 3" key="1">
    <citation type="submission" date="2019-03" db="EMBL/GenBank/DDBJ databases">
        <title>First draft genome of Liparis tanakae, snailfish: a comprehensive survey of snailfish specific genes.</title>
        <authorList>
            <person name="Kim W."/>
            <person name="Song I."/>
            <person name="Jeong J.-H."/>
            <person name="Kim D."/>
            <person name="Kim S."/>
            <person name="Ryu S."/>
            <person name="Song J.Y."/>
            <person name="Lee S.K."/>
        </authorList>
    </citation>
    <scope>NUCLEOTIDE SEQUENCE [LARGE SCALE GENOMIC DNA]</scope>
    <source>
        <tissue evidence="2">Muscle</tissue>
    </source>
</reference>
<organism evidence="2 3">
    <name type="scientific">Liparis tanakae</name>
    <name type="common">Tanaka's snailfish</name>
    <dbReference type="NCBI Taxonomy" id="230148"/>
    <lineage>
        <taxon>Eukaryota</taxon>
        <taxon>Metazoa</taxon>
        <taxon>Chordata</taxon>
        <taxon>Craniata</taxon>
        <taxon>Vertebrata</taxon>
        <taxon>Euteleostomi</taxon>
        <taxon>Actinopterygii</taxon>
        <taxon>Neopterygii</taxon>
        <taxon>Teleostei</taxon>
        <taxon>Neoteleostei</taxon>
        <taxon>Acanthomorphata</taxon>
        <taxon>Eupercaria</taxon>
        <taxon>Perciformes</taxon>
        <taxon>Cottioidei</taxon>
        <taxon>Cottales</taxon>
        <taxon>Liparidae</taxon>
        <taxon>Liparis</taxon>
    </lineage>
</organism>
<dbReference type="AlphaFoldDB" id="A0A4Z2GKU3"/>
<feature type="compositionally biased region" description="Basic and acidic residues" evidence="1">
    <location>
        <begin position="196"/>
        <end position="219"/>
    </location>
</feature>
<feature type="region of interest" description="Disordered" evidence="1">
    <location>
        <begin position="33"/>
        <end position="62"/>
    </location>
</feature>